<evidence type="ECO:0000256" key="3">
    <source>
        <dbReference type="ARBA" id="ARBA00022692"/>
    </source>
</evidence>
<evidence type="ECO:0000256" key="4">
    <source>
        <dbReference type="ARBA" id="ARBA00022989"/>
    </source>
</evidence>
<dbReference type="EMBL" id="UYWY01019401">
    <property type="protein sequence ID" value="VDM37092.1"/>
    <property type="molecule type" value="Genomic_DNA"/>
</dbReference>
<comment type="subcellular location">
    <subcellularLocation>
        <location evidence="1">Membrane</location>
        <topology evidence="1">Multi-pass membrane protein</topology>
    </subcellularLocation>
</comment>
<dbReference type="GO" id="GO:0005886">
    <property type="term" value="C:plasma membrane"/>
    <property type="evidence" value="ECO:0007669"/>
    <property type="project" value="TreeGrafter"/>
</dbReference>
<dbReference type="GO" id="GO:0018996">
    <property type="term" value="P:molting cycle, collagen and cuticulin-based cuticle"/>
    <property type="evidence" value="ECO:0007669"/>
    <property type="project" value="TreeGrafter"/>
</dbReference>
<dbReference type="PANTHER" id="PTHR10796">
    <property type="entry name" value="PATCHED-RELATED"/>
    <property type="match status" value="1"/>
</dbReference>
<dbReference type="PANTHER" id="PTHR10796:SF95">
    <property type="entry name" value="SSD DOMAIN-CONTAINING PROTEIN"/>
    <property type="match status" value="1"/>
</dbReference>
<organism evidence="9 10">
    <name type="scientific">Toxocara canis</name>
    <name type="common">Canine roundworm</name>
    <dbReference type="NCBI Taxonomy" id="6265"/>
    <lineage>
        <taxon>Eukaryota</taxon>
        <taxon>Metazoa</taxon>
        <taxon>Ecdysozoa</taxon>
        <taxon>Nematoda</taxon>
        <taxon>Chromadorea</taxon>
        <taxon>Rhabditida</taxon>
        <taxon>Spirurina</taxon>
        <taxon>Ascaridomorpha</taxon>
        <taxon>Ascaridoidea</taxon>
        <taxon>Toxocaridae</taxon>
        <taxon>Toxocara</taxon>
    </lineage>
</organism>
<gene>
    <name evidence="8" type="ORF">TCNE_LOCUS5847</name>
</gene>
<accession>A0A183UBH7</accession>
<dbReference type="Proteomes" id="UP000050794">
    <property type="component" value="Unassembled WGS sequence"/>
</dbReference>
<evidence type="ECO:0000313" key="8">
    <source>
        <dbReference type="EMBL" id="VDM37092.1"/>
    </source>
</evidence>
<reference evidence="10" key="1">
    <citation type="submission" date="2016-06" db="UniProtKB">
        <authorList>
            <consortium name="WormBaseParasite"/>
        </authorList>
    </citation>
    <scope>IDENTIFICATION</scope>
</reference>
<dbReference type="WBParaSite" id="TCNE_0000584701-mRNA-1">
    <property type="protein sequence ID" value="TCNE_0000584701-mRNA-1"/>
    <property type="gene ID" value="TCNE_0000584701"/>
</dbReference>
<dbReference type="Pfam" id="PF02460">
    <property type="entry name" value="Patched"/>
    <property type="match status" value="1"/>
</dbReference>
<evidence type="ECO:0000313" key="9">
    <source>
        <dbReference type="Proteomes" id="UP000050794"/>
    </source>
</evidence>
<dbReference type="InterPro" id="IPR003392">
    <property type="entry name" value="PTHD_SSD"/>
</dbReference>
<dbReference type="GO" id="GO:0030659">
    <property type="term" value="C:cytoplasmic vesicle membrane"/>
    <property type="evidence" value="ECO:0007669"/>
    <property type="project" value="TreeGrafter"/>
</dbReference>
<protein>
    <submittedName>
        <fullName evidence="10">Patched domain-containing protein 3</fullName>
    </submittedName>
</protein>
<keyword evidence="9" id="KW-1185">Reference proteome</keyword>
<name>A0A183UBH7_TOXCA</name>
<dbReference type="SUPFAM" id="SSF82866">
    <property type="entry name" value="Multidrug efflux transporter AcrB transmembrane domain"/>
    <property type="match status" value="2"/>
</dbReference>
<dbReference type="GO" id="GO:0006897">
    <property type="term" value="P:endocytosis"/>
    <property type="evidence" value="ECO:0007669"/>
    <property type="project" value="TreeGrafter"/>
</dbReference>
<evidence type="ECO:0000256" key="5">
    <source>
        <dbReference type="ARBA" id="ARBA00023136"/>
    </source>
</evidence>
<keyword evidence="3" id="KW-0812">Transmembrane</keyword>
<evidence type="ECO:0000256" key="1">
    <source>
        <dbReference type="ARBA" id="ARBA00004141"/>
    </source>
</evidence>
<dbReference type="Gene3D" id="1.20.1640.10">
    <property type="entry name" value="Multidrug efflux transporter AcrB transmembrane domain"/>
    <property type="match status" value="2"/>
</dbReference>
<keyword evidence="4" id="KW-1133">Transmembrane helix</keyword>
<dbReference type="AlphaFoldDB" id="A0A183UBH7"/>
<keyword evidence="5" id="KW-0472">Membrane</keyword>
<evidence type="ECO:0000313" key="10">
    <source>
        <dbReference type="WBParaSite" id="TCNE_0000584701-mRNA-1"/>
    </source>
</evidence>
<feature type="domain" description="SSD" evidence="7">
    <location>
        <begin position="227"/>
        <end position="390"/>
    </location>
</feature>
<keyword evidence="6" id="KW-0325">Glycoprotein</keyword>
<evidence type="ECO:0000259" key="7">
    <source>
        <dbReference type="PROSITE" id="PS50156"/>
    </source>
</evidence>
<proteinExistence type="inferred from homology"/>
<evidence type="ECO:0000256" key="2">
    <source>
        <dbReference type="ARBA" id="ARBA00005585"/>
    </source>
</evidence>
<dbReference type="PROSITE" id="PS50156">
    <property type="entry name" value="SSD"/>
    <property type="match status" value="1"/>
</dbReference>
<comment type="similarity">
    <text evidence="2">Belongs to the patched family.</text>
</comment>
<dbReference type="InterPro" id="IPR000731">
    <property type="entry name" value="SSD"/>
</dbReference>
<reference evidence="8 9" key="2">
    <citation type="submission" date="2018-11" db="EMBL/GenBank/DDBJ databases">
        <authorList>
            <consortium name="Pathogen Informatics"/>
        </authorList>
    </citation>
    <scope>NUCLEOTIDE SEQUENCE [LARGE SCALE GENOMIC DNA]</scope>
</reference>
<sequence length="837" mass="93807">MPFTDIHDDIKFGYTPAGARALVEYRKYNEFSSGEPLMIVVFVTAADGGSMARLEHLNETVAIIDKIGANVKVKNQSFYDICTNFCNINEPVVQFRNGMLFKTLSRSAVNETLFEDVHLRYPMMTLLGRDQDLSPNFHGVETYEEGKEPEDAITNIKYLKIIALIQRANRPDSWTAEDADAWDVAIRKRINEAHNGSLVIPWTYSFPFLQAEITRTSMEASPYIISGFISVVLFSVITVALAAWYLDEFSVWKLVYAVVACITPLMATGTCLGLLFWCGFRFGSILLISPFLILALGVDDAYIMINAWERVCIERRKNPVLNDTLQDRITEVLLDAGPSITVTSLTNMLAFAISAFSATPEIRLFCIANVLSMFLDLAFTTTLYLAVLVIGAKYEMQSETLRSKHKPGKTSSLLGGYCKCLSNGYTSISILLLMCAYWGAGIYGIMNVTPSVHPSKLLTSDSPLQRTLDLERKYVTNGYSIVTVIVGDAGNLTDPHRRKGIYSMVEQFEAMPEHIGPRFTKLWMREYEKFVFGDVETDEQPEGKVPPEREAYTVASIKEFLMWPEYKFWDAFMKFDNRTNSISKFLFIAPYHGEHISEFRERRRLLNEWRAIADNYTDLSASIFVDDAQFTDQIETLLPQTVQNAVYSFACIALICTLFMQNIPAVFAASISILSIFIGLLPQHNVRPCYGMKICMPGIGGFMTLWSVELDPLSMATVILSIGMSVDYPAHITYHYYHILLQKPSSSAHDVMAKALSTIAFPLLQCSISTIIIVLGLLFANSYMNQVIVKTVLLVVLFGVIHALLVIPVFLCAFTRGNLKVAGLPAVTTPVKALTER</sequence>
<dbReference type="InterPro" id="IPR051697">
    <property type="entry name" value="Patched_domain-protein"/>
</dbReference>
<evidence type="ECO:0000256" key="6">
    <source>
        <dbReference type="ARBA" id="ARBA00023180"/>
    </source>
</evidence>